<evidence type="ECO:0000313" key="1">
    <source>
        <dbReference type="EMBL" id="GAI29821.1"/>
    </source>
</evidence>
<accession>X1NHY8</accession>
<gene>
    <name evidence="1" type="ORF">S06H3_24972</name>
</gene>
<dbReference type="AlphaFoldDB" id="X1NHY8"/>
<reference evidence="1" key="1">
    <citation type="journal article" date="2014" name="Front. Microbiol.">
        <title>High frequency of phylogenetically diverse reductive dehalogenase-homologous genes in deep subseafloor sedimentary metagenomes.</title>
        <authorList>
            <person name="Kawai M."/>
            <person name="Futagami T."/>
            <person name="Toyoda A."/>
            <person name="Takaki Y."/>
            <person name="Nishi S."/>
            <person name="Hori S."/>
            <person name="Arai W."/>
            <person name="Tsubouchi T."/>
            <person name="Morono Y."/>
            <person name="Uchiyama I."/>
            <person name="Ito T."/>
            <person name="Fujiyama A."/>
            <person name="Inagaki F."/>
            <person name="Takami H."/>
        </authorList>
    </citation>
    <scope>NUCLEOTIDE SEQUENCE</scope>
    <source>
        <strain evidence="1">Expedition CK06-06</strain>
    </source>
</reference>
<feature type="non-terminal residue" evidence="1">
    <location>
        <position position="85"/>
    </location>
</feature>
<organism evidence="1">
    <name type="scientific">marine sediment metagenome</name>
    <dbReference type="NCBI Taxonomy" id="412755"/>
    <lineage>
        <taxon>unclassified sequences</taxon>
        <taxon>metagenomes</taxon>
        <taxon>ecological metagenomes</taxon>
    </lineage>
</organism>
<protein>
    <submittedName>
        <fullName evidence="1">Uncharacterized protein</fullName>
    </submittedName>
</protein>
<sequence length="85" mass="9773">DKEIISIIEALDEKFTEAFEAVNDRIDEIEKAQSLQGRSPITRNLEPSPRDLEIIESQFEQIGLCGEIRKVIRDPYIQGKGEFRP</sequence>
<name>X1NHY8_9ZZZZ</name>
<dbReference type="EMBL" id="BARV01014153">
    <property type="protein sequence ID" value="GAI29821.1"/>
    <property type="molecule type" value="Genomic_DNA"/>
</dbReference>
<proteinExistence type="predicted"/>
<comment type="caution">
    <text evidence="1">The sequence shown here is derived from an EMBL/GenBank/DDBJ whole genome shotgun (WGS) entry which is preliminary data.</text>
</comment>
<feature type="non-terminal residue" evidence="1">
    <location>
        <position position="1"/>
    </location>
</feature>